<dbReference type="SUPFAM" id="SSF46785">
    <property type="entry name" value="Winged helix' DNA-binding domain"/>
    <property type="match status" value="1"/>
</dbReference>
<dbReference type="InterPro" id="IPR036388">
    <property type="entry name" value="WH-like_DNA-bd_sf"/>
</dbReference>
<dbReference type="OrthoDB" id="2374094at2"/>
<dbReference type="InParanoid" id="A0A4R5CI66"/>
<dbReference type="InterPro" id="IPR052509">
    <property type="entry name" value="Metal_resp_DNA-bind_regulator"/>
</dbReference>
<reference evidence="3 4" key="1">
    <citation type="submission" date="2019-03" db="EMBL/GenBank/DDBJ databases">
        <title>Draft genome sequences of novel Actinobacteria.</title>
        <authorList>
            <person name="Sahin N."/>
            <person name="Ay H."/>
            <person name="Saygin H."/>
        </authorList>
    </citation>
    <scope>NUCLEOTIDE SEQUENCE [LARGE SCALE GENOMIC DNA]</scope>
    <source>
        <strain evidence="3 4">5K138</strain>
    </source>
</reference>
<evidence type="ECO:0000313" key="3">
    <source>
        <dbReference type="EMBL" id="TDD98240.1"/>
    </source>
</evidence>
<comment type="caution">
    <text evidence="3">The sequence shown here is derived from an EMBL/GenBank/DDBJ whole genome shotgun (WGS) entry which is preliminary data.</text>
</comment>
<accession>A0A4R5CI66</accession>
<dbReference type="RefSeq" id="WP_131901236.1">
    <property type="nucleotide sequence ID" value="NZ_SMKZ01000069.1"/>
</dbReference>
<gene>
    <name evidence="3" type="ORF">E1269_29070</name>
</gene>
<dbReference type="InterPro" id="IPR005149">
    <property type="entry name" value="Tscrpt_reg_PadR_N"/>
</dbReference>
<dbReference type="EMBL" id="SMKZ01000069">
    <property type="protein sequence ID" value="TDD98240.1"/>
    <property type="molecule type" value="Genomic_DNA"/>
</dbReference>
<proteinExistence type="predicted"/>
<dbReference type="AlphaFoldDB" id="A0A4R5CI66"/>
<feature type="region of interest" description="Disordered" evidence="1">
    <location>
        <begin position="189"/>
        <end position="218"/>
    </location>
</feature>
<sequence length="218" mass="24731">MGKRGEALELAILGLLHDAPLHGYELRKRVNSLLGWGRAFSYGTLYPTLKAMVRHNYLAEDQPEVPTAQVPHRSGRRGKIAYKLTPEGKERFAELLAQTGPSVWDDEHFGVHFAFFGRADADTRMRILMGRRSRLQEKLDQFRSSLSRTRERLDTYTLELQRHGLESVEREVKWLDDLITAEQRSIDITADRARGTASRAGAGETPAPPTEYEGENGR</sequence>
<dbReference type="Gene3D" id="1.10.10.10">
    <property type="entry name" value="Winged helix-like DNA-binding domain superfamily/Winged helix DNA-binding domain"/>
    <property type="match status" value="1"/>
</dbReference>
<organism evidence="3 4">
    <name type="scientific">Jiangella asiatica</name>
    <dbReference type="NCBI Taxonomy" id="2530372"/>
    <lineage>
        <taxon>Bacteria</taxon>
        <taxon>Bacillati</taxon>
        <taxon>Actinomycetota</taxon>
        <taxon>Actinomycetes</taxon>
        <taxon>Jiangellales</taxon>
        <taxon>Jiangellaceae</taxon>
        <taxon>Jiangella</taxon>
    </lineage>
</organism>
<evidence type="ECO:0000256" key="1">
    <source>
        <dbReference type="SAM" id="MobiDB-lite"/>
    </source>
</evidence>
<dbReference type="Proteomes" id="UP000294739">
    <property type="component" value="Unassembled WGS sequence"/>
</dbReference>
<name>A0A4R5CI66_9ACTN</name>
<dbReference type="InterPro" id="IPR036390">
    <property type="entry name" value="WH_DNA-bd_sf"/>
</dbReference>
<protein>
    <submittedName>
        <fullName evidence="3">PadR family transcriptional regulator</fullName>
    </submittedName>
</protein>
<dbReference type="PANTHER" id="PTHR33169:SF26">
    <property type="entry name" value="CONSERVED PROTEIN"/>
    <property type="match status" value="1"/>
</dbReference>
<keyword evidence="4" id="KW-1185">Reference proteome</keyword>
<evidence type="ECO:0000259" key="2">
    <source>
        <dbReference type="Pfam" id="PF03551"/>
    </source>
</evidence>
<feature type="compositionally biased region" description="Low complexity" evidence="1">
    <location>
        <begin position="195"/>
        <end position="205"/>
    </location>
</feature>
<dbReference type="PANTHER" id="PTHR33169">
    <property type="entry name" value="PADR-FAMILY TRANSCRIPTIONAL REGULATOR"/>
    <property type="match status" value="1"/>
</dbReference>
<feature type="domain" description="Transcription regulator PadR N-terminal" evidence="2">
    <location>
        <begin position="12"/>
        <end position="94"/>
    </location>
</feature>
<evidence type="ECO:0000313" key="4">
    <source>
        <dbReference type="Proteomes" id="UP000294739"/>
    </source>
</evidence>
<dbReference type="Pfam" id="PF03551">
    <property type="entry name" value="PadR"/>
    <property type="match status" value="1"/>
</dbReference>